<proteinExistence type="predicted"/>
<keyword evidence="3" id="KW-1185">Reference proteome</keyword>
<feature type="region of interest" description="Disordered" evidence="1">
    <location>
        <begin position="86"/>
        <end position="107"/>
    </location>
</feature>
<dbReference type="VEuPathDB" id="VectorBase:GPAI035523"/>
<protein>
    <submittedName>
        <fullName evidence="2">Uncharacterized protein</fullName>
    </submittedName>
</protein>
<sequence length="107" mass="12026">MTALNPQCRDSNAAGILFQGSPGRCSRLDRTDDYQKKVLCSLSIQQSYAFNRFSKFLDETIGFFYHKTGSKSQSFIKSSLRGREERVGGRCSPTSLNIELPSSHRNP</sequence>
<accession>A0A1B0A616</accession>
<dbReference type="Proteomes" id="UP000092445">
    <property type="component" value="Unassembled WGS sequence"/>
</dbReference>
<evidence type="ECO:0000313" key="2">
    <source>
        <dbReference type="EnsemblMetazoa" id="GPAI035523-PA"/>
    </source>
</evidence>
<evidence type="ECO:0000313" key="3">
    <source>
        <dbReference type="Proteomes" id="UP000092445"/>
    </source>
</evidence>
<reference evidence="2" key="2">
    <citation type="submission" date="2020-05" db="UniProtKB">
        <authorList>
            <consortium name="EnsemblMetazoa"/>
        </authorList>
    </citation>
    <scope>IDENTIFICATION</scope>
    <source>
        <strain evidence="2">IAEA</strain>
    </source>
</reference>
<reference evidence="3" key="1">
    <citation type="submission" date="2014-03" db="EMBL/GenBank/DDBJ databases">
        <authorList>
            <person name="Aksoy S."/>
            <person name="Warren W."/>
            <person name="Wilson R.K."/>
        </authorList>
    </citation>
    <scope>NUCLEOTIDE SEQUENCE [LARGE SCALE GENOMIC DNA]</scope>
    <source>
        <strain evidence="3">IAEA</strain>
    </source>
</reference>
<organism evidence="2 3">
    <name type="scientific">Glossina pallidipes</name>
    <name type="common">Tsetse fly</name>
    <dbReference type="NCBI Taxonomy" id="7398"/>
    <lineage>
        <taxon>Eukaryota</taxon>
        <taxon>Metazoa</taxon>
        <taxon>Ecdysozoa</taxon>
        <taxon>Arthropoda</taxon>
        <taxon>Hexapoda</taxon>
        <taxon>Insecta</taxon>
        <taxon>Pterygota</taxon>
        <taxon>Neoptera</taxon>
        <taxon>Endopterygota</taxon>
        <taxon>Diptera</taxon>
        <taxon>Brachycera</taxon>
        <taxon>Muscomorpha</taxon>
        <taxon>Hippoboscoidea</taxon>
        <taxon>Glossinidae</taxon>
        <taxon>Glossina</taxon>
    </lineage>
</organism>
<dbReference type="AlphaFoldDB" id="A0A1B0A616"/>
<dbReference type="EnsemblMetazoa" id="GPAI035523-RA">
    <property type="protein sequence ID" value="GPAI035523-PA"/>
    <property type="gene ID" value="GPAI035523"/>
</dbReference>
<name>A0A1B0A616_GLOPL</name>
<evidence type="ECO:0000256" key="1">
    <source>
        <dbReference type="SAM" id="MobiDB-lite"/>
    </source>
</evidence>